<dbReference type="Pfam" id="PF00156">
    <property type="entry name" value="Pribosyltran"/>
    <property type="match status" value="1"/>
</dbReference>
<dbReference type="EMBL" id="QENU01000020">
    <property type="protein sequence ID" value="PVX31818.1"/>
    <property type="molecule type" value="Genomic_DNA"/>
</dbReference>
<evidence type="ECO:0000313" key="3">
    <source>
        <dbReference type="EMBL" id="PVX31818.1"/>
    </source>
</evidence>
<dbReference type="PANTHER" id="PTHR47505">
    <property type="entry name" value="DNA UTILIZATION PROTEIN YHGH"/>
    <property type="match status" value="1"/>
</dbReference>
<dbReference type="RefSeq" id="WP_116632498.1">
    <property type="nucleotide sequence ID" value="NZ_QENU01000020.1"/>
</dbReference>
<reference evidence="3 4" key="1">
    <citation type="submission" date="2018-05" db="EMBL/GenBank/DDBJ databases">
        <title>Genomic Encyclopedia of Type Strains, Phase IV (KMG-IV): sequencing the most valuable type-strain genomes for metagenomic binning, comparative biology and taxonomic classification.</title>
        <authorList>
            <person name="Goeker M."/>
        </authorList>
    </citation>
    <scope>NUCLEOTIDE SEQUENCE [LARGE SCALE GENOMIC DNA]</scope>
    <source>
        <strain evidence="3 4">DSM 22999</strain>
    </source>
</reference>
<keyword evidence="4" id="KW-1185">Reference proteome</keyword>
<dbReference type="OrthoDB" id="9793412at2"/>
<dbReference type="SUPFAM" id="SSF53271">
    <property type="entry name" value="PRTase-like"/>
    <property type="match status" value="1"/>
</dbReference>
<dbReference type="PANTHER" id="PTHR47505:SF1">
    <property type="entry name" value="DNA UTILIZATION PROTEIN YHGH"/>
    <property type="match status" value="1"/>
</dbReference>
<sequence length="225" mass="26200">MNILGFRCVQCQGQLQISIHGLCSRCHREIRHFPYCGKCGAELPHCAMWCGQCLRNEPNWDRLVMVGRYNEPLSSLIHRFKFQNQFWLDRTLARLLLLAIYQAKREHGLILPEAILPVPLHHFRQWQRGYNQADLLARRLAKWLHIPVQNQSLQRNKRTPTQRGLTAKARRKNLKNAFSIAAEFPYQRVAIVDDVLTTGSTVNEIAKLLRKIGVQEIQVWCLART</sequence>
<evidence type="ECO:0000313" key="4">
    <source>
        <dbReference type="Proteomes" id="UP000245909"/>
    </source>
</evidence>
<protein>
    <submittedName>
        <fullName evidence="3">ComF family protein</fullName>
    </submittedName>
</protein>
<dbReference type="Proteomes" id="UP000245909">
    <property type="component" value="Unassembled WGS sequence"/>
</dbReference>
<accession>A0A2U0SKE2</accession>
<comment type="caution">
    <text evidence="3">The sequence shown here is derived from an EMBL/GenBank/DDBJ whole genome shotgun (WGS) entry which is preliminary data.</text>
</comment>
<gene>
    <name evidence="3" type="ORF">C8D76_12033</name>
</gene>
<dbReference type="InterPro" id="IPR029057">
    <property type="entry name" value="PRTase-like"/>
</dbReference>
<comment type="similarity">
    <text evidence="1">Belongs to the ComF/GntX family.</text>
</comment>
<evidence type="ECO:0000256" key="1">
    <source>
        <dbReference type="ARBA" id="ARBA00008007"/>
    </source>
</evidence>
<feature type="domain" description="Phosphoribosyltransferase" evidence="2">
    <location>
        <begin position="133"/>
        <end position="223"/>
    </location>
</feature>
<dbReference type="AlphaFoldDB" id="A0A2U0SKE2"/>
<evidence type="ECO:0000259" key="2">
    <source>
        <dbReference type="Pfam" id="PF00156"/>
    </source>
</evidence>
<dbReference type="InterPro" id="IPR000836">
    <property type="entry name" value="PRTase_dom"/>
</dbReference>
<dbReference type="CDD" id="cd06223">
    <property type="entry name" value="PRTases_typeI"/>
    <property type="match status" value="1"/>
</dbReference>
<name>A0A2U0SKE2_9PAST</name>
<dbReference type="Gene3D" id="3.40.50.2020">
    <property type="match status" value="1"/>
</dbReference>
<proteinExistence type="inferred from homology"/>
<organism evidence="3 4">
    <name type="scientific">Alitibacter langaaensis DSM 22999</name>
    <dbReference type="NCBI Taxonomy" id="1122935"/>
    <lineage>
        <taxon>Bacteria</taxon>
        <taxon>Pseudomonadati</taxon>
        <taxon>Pseudomonadota</taxon>
        <taxon>Gammaproteobacteria</taxon>
        <taxon>Pasteurellales</taxon>
        <taxon>Pasteurellaceae</taxon>
        <taxon>Alitibacter</taxon>
    </lineage>
</organism>
<dbReference type="InterPro" id="IPR051910">
    <property type="entry name" value="ComF/GntX_DNA_util-trans"/>
</dbReference>